<dbReference type="Gene3D" id="2.60.40.10">
    <property type="entry name" value="Immunoglobulins"/>
    <property type="match status" value="10"/>
</dbReference>
<comment type="subcellular location">
    <subcellularLocation>
        <location evidence="1">Cell projection</location>
        <location evidence="1">Cilium</location>
    </subcellularLocation>
    <subcellularLocation>
        <location evidence="2">Cytoplasm</location>
    </subcellularLocation>
</comment>
<dbReference type="Proteomes" id="UP000547674">
    <property type="component" value="Unassembled WGS sequence"/>
</dbReference>
<evidence type="ECO:0000256" key="4">
    <source>
        <dbReference type="ARBA" id="ARBA00023069"/>
    </source>
</evidence>
<feature type="domain" description="Fibronectin type-III" evidence="7">
    <location>
        <begin position="146"/>
        <end position="242"/>
    </location>
</feature>
<dbReference type="SMART" id="SM00060">
    <property type="entry name" value="FN3"/>
    <property type="match status" value="2"/>
</dbReference>
<evidence type="ECO:0000259" key="7">
    <source>
        <dbReference type="PROSITE" id="PS50853"/>
    </source>
</evidence>
<feature type="signal peptide" evidence="6">
    <location>
        <begin position="1"/>
        <end position="24"/>
    </location>
</feature>
<keyword evidence="6" id="KW-0732">Signal</keyword>
<dbReference type="NCBIfam" id="NF012200">
    <property type="entry name" value="choice_anch_D"/>
    <property type="match status" value="3"/>
</dbReference>
<dbReference type="InterPro" id="IPR033305">
    <property type="entry name" value="Hydin-like"/>
</dbReference>
<sequence>MRTATRLVLLLVFAASLGLGLSCSEDNSPQNKHVALKVSVSFDEGLTSKGEPTSTPTPQQDIDIDRIQARALDGEGAIVAEAEDIIEPSDTRFSLELSVPPADFYTVVVEAISDQDGVQFRGEGTVENVSAASESSVEILLADLRRPSTPTNLAAISGVSAVGLSWDDNSDNETAYHIERMPEGGSFTEIAILPGEFPGGTVETTDESLTDRDAYTYRVRGRNANGFSDYSNETTGRLVLPPPTLAANVLNSSEVELLWTLDVSPNPETFVLERRVGQGSFVSHNSFPGTARGAIDPVDPDTEYGYRLRAEDDVQLSPFSNEVSVTTGAAMPVCSISLQTIDFGTVPIGEFRDSTVAITNTGNGFVNGFAELDKCDDFEIRQGSGSFSLGENEGHAVVIRYTPSLHDNNDTCSLTLGTQCGDVSLSGTGLGTPVCEVSTTELDFGDVEVGQSVDLKLTVSNTGTAPVEGNAAINQCSDFELLEPGSFSIAPASSQEFTVRFTPSVVGDFNCTLEFGTESGCSAVSVVGVGFGFAVCEVSRTSIDFGTLDPNDDGVDEFLTLRNTGLKPLSGEVALSKCSSFFLEQGEGPFTLAPGDSIEIIIFLDPFDTGEGTFSCDLLLGTDCPVIPVTAVVEGQPLCAQSAGVLDFGTIAAGEFADMSFLVANVGGGTLEGAIGIDCGDNWSILEGGGDFSLAADETLSVTVRFQPSTPGTFDCTILNTAGTCRPVEASGEATAGPSCSYSPASLDFGTVALGDSANFTFDITNSGGGTLRGTVPSSCDDFLVIGGTGAFSLGPLESRTVTVSFSPLTAGQQTCELDVGTECSLYSMTGFGNDQPICTIDPPSLVFPLTEAGLASDSLSYTITNTGGGTLTGFVNAVCDLFPIQSGFGSYSLQHGESHTVWTYYLPQTPGSDSCEHDNGSDCPTTPVSGTASPVCKLSIDEIDFGDAPVGFTAEIPVIIENVGTQTISGVVKTDSPKDIFVVNAAYTLSPGQSHQVVFEWVPPFPGHFEGYAFFDSFCDTIPWFGYGEECVLIPDSLDFGHVALQDGPQMQMFTIENVSAFTINEFMPATCGPSVFISPSGSYSIGPGQSANFTVTFDPSIPGNFDCEVIVANHCPTLIVDATSFDGCVLAPDTLDVGDISGLTPASFMVINTSNTSISGFAIPNCQDIAMVNASFSLAPGQSETLNLEVFPSNFGPFSCTIDLQGTSCPRVVTVIGNAGSSAPESPPNKER</sequence>
<dbReference type="Pfam" id="PF22544">
    <property type="entry name" value="HYDIN_VesB_CFA65-like_Ig"/>
    <property type="match status" value="1"/>
</dbReference>
<evidence type="ECO:0000313" key="8">
    <source>
        <dbReference type="EMBL" id="NNF08554.1"/>
    </source>
</evidence>
<dbReference type="InterPro" id="IPR013783">
    <property type="entry name" value="Ig-like_fold"/>
</dbReference>
<feature type="chain" id="PRO_5031140154" evidence="6">
    <location>
        <begin position="25"/>
        <end position="1234"/>
    </location>
</feature>
<accession>A0A7Y2H3V7</accession>
<dbReference type="InterPro" id="IPR036116">
    <property type="entry name" value="FN3_sf"/>
</dbReference>
<proteinExistence type="predicted"/>
<organism evidence="8 9">
    <name type="scientific">Eiseniibacteriota bacterium</name>
    <dbReference type="NCBI Taxonomy" id="2212470"/>
    <lineage>
        <taxon>Bacteria</taxon>
        <taxon>Candidatus Eiseniibacteriota</taxon>
    </lineage>
</organism>
<keyword evidence="4" id="KW-0969">Cilium</keyword>
<dbReference type="InterPro" id="IPR053879">
    <property type="entry name" value="HYDIN_VesB_CFA65-like_Ig"/>
</dbReference>
<evidence type="ECO:0000256" key="6">
    <source>
        <dbReference type="SAM" id="SignalP"/>
    </source>
</evidence>
<comment type="caution">
    <text evidence="8">The sequence shown here is derived from an EMBL/GenBank/DDBJ whole genome shotgun (WGS) entry which is preliminary data.</text>
</comment>
<dbReference type="EMBL" id="JABDJR010000699">
    <property type="protein sequence ID" value="NNF08554.1"/>
    <property type="molecule type" value="Genomic_DNA"/>
</dbReference>
<keyword evidence="3" id="KW-0963">Cytoplasm</keyword>
<dbReference type="GO" id="GO:0005737">
    <property type="term" value="C:cytoplasm"/>
    <property type="evidence" value="ECO:0007669"/>
    <property type="project" value="UniProtKB-SubCell"/>
</dbReference>
<dbReference type="PANTHER" id="PTHR23053">
    <property type="entry name" value="DLEC1 DELETED IN LUNG AND ESOPHAGEAL CANCER 1"/>
    <property type="match status" value="1"/>
</dbReference>
<evidence type="ECO:0000256" key="1">
    <source>
        <dbReference type="ARBA" id="ARBA00004138"/>
    </source>
</evidence>
<protein>
    <submittedName>
        <fullName evidence="8">Choice-of-anchor D domain-containing protein</fullName>
    </submittedName>
</protein>
<evidence type="ECO:0000313" key="9">
    <source>
        <dbReference type="Proteomes" id="UP000547674"/>
    </source>
</evidence>
<dbReference type="InterPro" id="IPR003961">
    <property type="entry name" value="FN3_dom"/>
</dbReference>
<dbReference type="PANTHER" id="PTHR23053:SF0">
    <property type="entry name" value="HYDROCEPHALUS-INDUCING PROTEIN HOMOLOG"/>
    <property type="match status" value="1"/>
</dbReference>
<name>A0A7Y2H3V7_UNCEI</name>
<dbReference type="SUPFAM" id="SSF49265">
    <property type="entry name" value="Fibronectin type III"/>
    <property type="match status" value="1"/>
</dbReference>
<evidence type="ECO:0000256" key="5">
    <source>
        <dbReference type="ARBA" id="ARBA00023273"/>
    </source>
</evidence>
<keyword evidence="5" id="KW-0966">Cell projection</keyword>
<gene>
    <name evidence="8" type="ORF">HKN21_17465</name>
</gene>
<evidence type="ECO:0000256" key="3">
    <source>
        <dbReference type="ARBA" id="ARBA00022490"/>
    </source>
</evidence>
<reference evidence="8 9" key="1">
    <citation type="submission" date="2020-03" db="EMBL/GenBank/DDBJ databases">
        <title>Metabolic flexibility allows generalist bacteria to become dominant in a frequently disturbed ecosystem.</title>
        <authorList>
            <person name="Chen Y.-J."/>
            <person name="Leung P.M."/>
            <person name="Bay S.K."/>
            <person name="Hugenholtz P."/>
            <person name="Kessler A.J."/>
            <person name="Shelley G."/>
            <person name="Waite D.W."/>
            <person name="Cook P.L."/>
            <person name="Greening C."/>
        </authorList>
    </citation>
    <scope>NUCLEOTIDE SEQUENCE [LARGE SCALE GENOMIC DNA]</scope>
    <source>
        <strain evidence="8">SS_bin_28</strain>
    </source>
</reference>
<evidence type="ECO:0000256" key="2">
    <source>
        <dbReference type="ARBA" id="ARBA00004496"/>
    </source>
</evidence>
<dbReference type="PROSITE" id="PS50853">
    <property type="entry name" value="FN3"/>
    <property type="match status" value="2"/>
</dbReference>
<feature type="domain" description="Fibronectin type-III" evidence="7">
    <location>
        <begin position="243"/>
        <end position="330"/>
    </location>
</feature>
<dbReference type="PROSITE" id="PS51257">
    <property type="entry name" value="PROKAR_LIPOPROTEIN"/>
    <property type="match status" value="1"/>
</dbReference>
<dbReference type="AlphaFoldDB" id="A0A7Y2H3V7"/>
<dbReference type="CDD" id="cd00063">
    <property type="entry name" value="FN3"/>
    <property type="match status" value="2"/>
</dbReference>